<evidence type="ECO:0000256" key="1">
    <source>
        <dbReference type="SAM" id="SignalP"/>
    </source>
</evidence>
<name>A0ABW0EWL6_9PSEU</name>
<sequence>MTSKTLVRSALAVLAVAVLSACGDSPAEVPHNEADIAFARQMVPHHAQAVEMADLVPGRTSTPAVIAIAERVKAAQAPEIATMTGWLTAWGAAPDAHADHGADMPGMMADTDMAALRSATGEDFDQRWLAMMVVHHQGAIEMAERELAEGVNPDAKLLAQQIIDAQRAEIREMQTLLPQG</sequence>
<evidence type="ECO:0000313" key="3">
    <source>
        <dbReference type="EMBL" id="MFC5291101.1"/>
    </source>
</evidence>
<comment type="caution">
    <text evidence="3">The sequence shown here is derived from an EMBL/GenBank/DDBJ whole genome shotgun (WGS) entry which is preliminary data.</text>
</comment>
<evidence type="ECO:0000259" key="2">
    <source>
        <dbReference type="Pfam" id="PF03713"/>
    </source>
</evidence>
<dbReference type="InterPro" id="IPR005183">
    <property type="entry name" value="DUF305_CopM-like"/>
</dbReference>
<keyword evidence="4" id="KW-1185">Reference proteome</keyword>
<dbReference type="PROSITE" id="PS51257">
    <property type="entry name" value="PROKAR_LIPOPROTEIN"/>
    <property type="match status" value="1"/>
</dbReference>
<keyword evidence="1" id="KW-0732">Signal</keyword>
<evidence type="ECO:0000313" key="4">
    <source>
        <dbReference type="Proteomes" id="UP001596157"/>
    </source>
</evidence>
<dbReference type="RefSeq" id="WP_378251015.1">
    <property type="nucleotide sequence ID" value="NZ_JBHSKF010000021.1"/>
</dbReference>
<dbReference type="Gene3D" id="1.20.1260.10">
    <property type="match status" value="1"/>
</dbReference>
<feature type="chain" id="PRO_5046871574" evidence="1">
    <location>
        <begin position="24"/>
        <end position="180"/>
    </location>
</feature>
<protein>
    <submittedName>
        <fullName evidence="3">DUF305 domain-containing protein</fullName>
    </submittedName>
</protein>
<feature type="domain" description="DUF305" evidence="2">
    <location>
        <begin position="35"/>
        <end position="177"/>
    </location>
</feature>
<accession>A0ABW0EWL6</accession>
<dbReference type="Pfam" id="PF03713">
    <property type="entry name" value="DUF305"/>
    <property type="match status" value="1"/>
</dbReference>
<dbReference type="InterPro" id="IPR012347">
    <property type="entry name" value="Ferritin-like"/>
</dbReference>
<gene>
    <name evidence="3" type="ORF">ACFPM7_28965</name>
</gene>
<dbReference type="EMBL" id="JBHSKF010000021">
    <property type="protein sequence ID" value="MFC5291101.1"/>
    <property type="molecule type" value="Genomic_DNA"/>
</dbReference>
<organism evidence="3 4">
    <name type="scientific">Actinokineospora guangxiensis</name>
    <dbReference type="NCBI Taxonomy" id="1490288"/>
    <lineage>
        <taxon>Bacteria</taxon>
        <taxon>Bacillati</taxon>
        <taxon>Actinomycetota</taxon>
        <taxon>Actinomycetes</taxon>
        <taxon>Pseudonocardiales</taxon>
        <taxon>Pseudonocardiaceae</taxon>
        <taxon>Actinokineospora</taxon>
    </lineage>
</organism>
<feature type="signal peptide" evidence="1">
    <location>
        <begin position="1"/>
        <end position="23"/>
    </location>
</feature>
<proteinExistence type="predicted"/>
<reference evidence="4" key="1">
    <citation type="journal article" date="2019" name="Int. J. Syst. Evol. Microbiol.">
        <title>The Global Catalogue of Microorganisms (GCM) 10K type strain sequencing project: providing services to taxonomists for standard genome sequencing and annotation.</title>
        <authorList>
            <consortium name="The Broad Institute Genomics Platform"/>
            <consortium name="The Broad Institute Genome Sequencing Center for Infectious Disease"/>
            <person name="Wu L."/>
            <person name="Ma J."/>
        </authorList>
    </citation>
    <scope>NUCLEOTIDE SEQUENCE [LARGE SCALE GENOMIC DNA]</scope>
    <source>
        <strain evidence="4">CCUG 59778</strain>
    </source>
</reference>
<dbReference type="PANTHER" id="PTHR36933:SF1">
    <property type="entry name" value="SLL0788 PROTEIN"/>
    <property type="match status" value="1"/>
</dbReference>
<dbReference type="PANTHER" id="PTHR36933">
    <property type="entry name" value="SLL0788 PROTEIN"/>
    <property type="match status" value="1"/>
</dbReference>
<dbReference type="Proteomes" id="UP001596157">
    <property type="component" value="Unassembled WGS sequence"/>
</dbReference>